<name>A0A0P9DW52_9CHLR</name>
<dbReference type="AlphaFoldDB" id="A0A0P9DW52"/>
<dbReference type="Proteomes" id="UP000050509">
    <property type="component" value="Unassembled WGS sequence"/>
</dbReference>
<proteinExistence type="predicted"/>
<accession>A0A0P9DW52</accession>
<sequence>MLKRNSVREEKLEQAIGVYKQKGYKLFEKGDIYAKFAKEKTITIPKSGILGRERTERAIEETYIGFDMIGRFYYEVDGVRGGEGKGEAWAI</sequence>
<evidence type="ECO:0000313" key="2">
    <source>
        <dbReference type="Proteomes" id="UP000050509"/>
    </source>
</evidence>
<protein>
    <submittedName>
        <fullName evidence="1">Uncharacterized protein</fullName>
    </submittedName>
</protein>
<evidence type="ECO:0000313" key="1">
    <source>
        <dbReference type="EMBL" id="KPV54311.1"/>
    </source>
</evidence>
<dbReference type="EMBL" id="LJCR01000076">
    <property type="protein sequence ID" value="KPV54311.1"/>
    <property type="molecule type" value="Genomic_DNA"/>
</dbReference>
<gene>
    <name evidence="1" type="ORF">SE17_04545</name>
</gene>
<organism evidence="1 2">
    <name type="scientific">Kouleothrix aurantiaca</name>
    <dbReference type="NCBI Taxonomy" id="186479"/>
    <lineage>
        <taxon>Bacteria</taxon>
        <taxon>Bacillati</taxon>
        <taxon>Chloroflexota</taxon>
        <taxon>Chloroflexia</taxon>
        <taxon>Chloroflexales</taxon>
        <taxon>Roseiflexineae</taxon>
        <taxon>Roseiflexaceae</taxon>
        <taxon>Kouleothrix</taxon>
    </lineage>
</organism>
<comment type="caution">
    <text evidence="1">The sequence shown here is derived from an EMBL/GenBank/DDBJ whole genome shotgun (WGS) entry which is preliminary data.</text>
</comment>
<reference evidence="1 2" key="1">
    <citation type="submission" date="2015-09" db="EMBL/GenBank/DDBJ databases">
        <title>Draft genome sequence of Kouleothrix aurantiaca JCM 19913.</title>
        <authorList>
            <person name="Hemp J."/>
        </authorList>
    </citation>
    <scope>NUCLEOTIDE SEQUENCE [LARGE SCALE GENOMIC DNA]</scope>
    <source>
        <strain evidence="1 2">COM-B</strain>
    </source>
</reference>
<keyword evidence="2" id="KW-1185">Reference proteome</keyword>